<gene>
    <name evidence="2" type="ORF">OM076_25915</name>
</gene>
<evidence type="ECO:0000313" key="2">
    <source>
        <dbReference type="EMBL" id="MDA0163733.1"/>
    </source>
</evidence>
<name>A0A9X3N2P8_9ACTN</name>
<evidence type="ECO:0000256" key="1">
    <source>
        <dbReference type="SAM" id="SignalP"/>
    </source>
</evidence>
<accession>A0A9X3N2P8</accession>
<reference evidence="2" key="1">
    <citation type="submission" date="2022-10" db="EMBL/GenBank/DDBJ databases">
        <title>The WGS of Solirubrobacter ginsenosidimutans DSM 21036.</title>
        <authorList>
            <person name="Jiang Z."/>
        </authorList>
    </citation>
    <scope>NUCLEOTIDE SEQUENCE</scope>
    <source>
        <strain evidence="2">DSM 21036</strain>
    </source>
</reference>
<keyword evidence="1" id="KW-0732">Signal</keyword>
<sequence>MAHVLRAVLLVLMLSPAAAFGQSYSVAAPVPIQETGESAHSVALAAGQVLWMEDRGTGAALVGAGADGVPHDILTLPPAAGAPRFTSVLAAGEEAFVQRVVCTDERCARNAAKDLLRVDLRTNAATPFDGCLGDAACLRCSSGTFHAVTLRGTVLTGRGRCGEQTGVIDLADGTLRHLDGRVLDAAGPFAVTVDDIARRLTVSDWRTGLQTTRAENVSLDPVTQEASLDADGTVAWTQEGAVEVLAPGASRPHEVRFASGDIDEARLAGGLLATRRTNYDFAGRLLVSARDGTGARGVETQGGSFGWAFDGDRVAWVAQPCALPVIQVWDLASDPPPPANARCIRARIVSKALKLNRAASRLPVKLSCPPSPARGCAGELGADLFTGGHKLVETYWVQYRIPAGETRVETLRVLRHARLRGATRLTARVKIDNSSGFIHAERLRVARR</sequence>
<feature type="signal peptide" evidence="1">
    <location>
        <begin position="1"/>
        <end position="21"/>
    </location>
</feature>
<organism evidence="2 3">
    <name type="scientific">Solirubrobacter ginsenosidimutans</name>
    <dbReference type="NCBI Taxonomy" id="490573"/>
    <lineage>
        <taxon>Bacteria</taxon>
        <taxon>Bacillati</taxon>
        <taxon>Actinomycetota</taxon>
        <taxon>Thermoleophilia</taxon>
        <taxon>Solirubrobacterales</taxon>
        <taxon>Solirubrobacteraceae</taxon>
        <taxon>Solirubrobacter</taxon>
    </lineage>
</organism>
<proteinExistence type="predicted"/>
<dbReference type="RefSeq" id="WP_270042980.1">
    <property type="nucleotide sequence ID" value="NZ_JAPDOD010000027.1"/>
</dbReference>
<dbReference type="AlphaFoldDB" id="A0A9X3N2P8"/>
<keyword evidence="3" id="KW-1185">Reference proteome</keyword>
<evidence type="ECO:0000313" key="3">
    <source>
        <dbReference type="Proteomes" id="UP001149140"/>
    </source>
</evidence>
<feature type="chain" id="PRO_5040808047" evidence="1">
    <location>
        <begin position="22"/>
        <end position="448"/>
    </location>
</feature>
<comment type="caution">
    <text evidence="2">The sequence shown here is derived from an EMBL/GenBank/DDBJ whole genome shotgun (WGS) entry which is preliminary data.</text>
</comment>
<dbReference type="EMBL" id="JAPDOD010000027">
    <property type="protein sequence ID" value="MDA0163733.1"/>
    <property type="molecule type" value="Genomic_DNA"/>
</dbReference>
<protein>
    <submittedName>
        <fullName evidence="2">Uncharacterized protein</fullName>
    </submittedName>
</protein>
<dbReference type="Proteomes" id="UP001149140">
    <property type="component" value="Unassembled WGS sequence"/>
</dbReference>